<dbReference type="InterPro" id="IPR012341">
    <property type="entry name" value="6hp_glycosidase-like_sf"/>
</dbReference>
<accession>A0A6A9QVU3</accession>
<evidence type="ECO:0000313" key="4">
    <source>
        <dbReference type="EMBL" id="MUN29172.1"/>
    </source>
</evidence>
<keyword evidence="4" id="KW-0378">Hydrolase</keyword>
<evidence type="ECO:0000259" key="2">
    <source>
        <dbReference type="Pfam" id="PF00723"/>
    </source>
</evidence>
<dbReference type="InterPro" id="IPR045582">
    <property type="entry name" value="Trehalase-like_N"/>
</dbReference>
<dbReference type="PANTHER" id="PTHR31616:SF0">
    <property type="entry name" value="GLUCAN 1,4-ALPHA-GLUCOSIDASE"/>
    <property type="match status" value="1"/>
</dbReference>
<dbReference type="RefSeq" id="WP_156016761.1">
    <property type="nucleotide sequence ID" value="NZ_WGGD01000005.1"/>
</dbReference>
<evidence type="ECO:0000256" key="1">
    <source>
        <dbReference type="ARBA" id="ARBA00006188"/>
    </source>
</evidence>
<dbReference type="InterPro" id="IPR011613">
    <property type="entry name" value="GH15-like"/>
</dbReference>
<feature type="domain" description="GH15-like" evidence="2">
    <location>
        <begin position="202"/>
        <end position="552"/>
    </location>
</feature>
<dbReference type="Pfam" id="PF00723">
    <property type="entry name" value="Glyco_hydro_15"/>
    <property type="match status" value="1"/>
</dbReference>
<dbReference type="Pfam" id="PF19291">
    <property type="entry name" value="TREH_N"/>
    <property type="match status" value="1"/>
</dbReference>
<dbReference type="InterPro" id="IPR053494">
    <property type="entry name" value="GH15_Enzymes"/>
</dbReference>
<comment type="similarity">
    <text evidence="1">Belongs to the glycosyl hydrolase 15 family.</text>
</comment>
<keyword evidence="5" id="KW-1185">Reference proteome</keyword>
<dbReference type="NCBIfam" id="NF041084">
    <property type="entry name" value="trehalase_H1_Arch"/>
    <property type="match status" value="1"/>
</dbReference>
<dbReference type="InterPro" id="IPR008928">
    <property type="entry name" value="6-hairpin_glycosidase_sf"/>
</dbReference>
<dbReference type="Proteomes" id="UP000470772">
    <property type="component" value="Unassembled WGS sequence"/>
</dbReference>
<sequence length="571" mass="64842">MKPLGFLSNGLTSVIVNDGSVVWFPLPRYDSPSVFTKLLDDEGGEFSISPEEECDVKVKYVAGTILSTTFLCKDGKAEVIDLMPIGERSLIRQVKSDIPLNVSVKPLFNYGLYKPAVEIEKDGIRFINPLTRECLALIPNTNLIQPPGLTLYLIYSSDSAYGPFTKKMIKRTVNRSIKNTLNFWRSKVPHPKNEIDVVKSTSISALLGSIYSPTGASIAAPTTSLPELEGGTRNWDYRFAWVRDSSMISEALMTYGYIVEARRVLNFLLGSLNFSGKPFLHPLYTVDGGDPPPEESLMWLSGYASSKPVRVGNAAASQVQLDVEGFFVDAVYRYYQITKDKEFIKENWNKLEYIHEWISKNWKMRDAGMWEDRGKPRHYTHSKVMMWVALDRVEKLGRVIGKIVSGTSKNKLREWIMSNCIKSGYLVRYSESSEVDAALLTLPIYGFLDVKERVFLNTLALIERDLLKDGFVKRYRKDFMGEATHPFVLANVWLSRIYARLGRYDEARQLLWNVLRPSKGIYLLGEHIDENKGEYTGNYPQMFVHAQLLLAIKEIKDIDKDISTGKVKPLS</sequence>
<evidence type="ECO:0000259" key="3">
    <source>
        <dbReference type="Pfam" id="PF19291"/>
    </source>
</evidence>
<dbReference type="EMBL" id="WGGD01000005">
    <property type="protein sequence ID" value="MUN29172.1"/>
    <property type="molecule type" value="Genomic_DNA"/>
</dbReference>
<dbReference type="GO" id="GO:0004553">
    <property type="term" value="F:hydrolase activity, hydrolyzing O-glycosyl compounds"/>
    <property type="evidence" value="ECO:0007669"/>
    <property type="project" value="UniProtKB-ARBA"/>
</dbReference>
<dbReference type="PANTHER" id="PTHR31616">
    <property type="entry name" value="TREHALASE"/>
    <property type="match status" value="1"/>
</dbReference>
<name>A0A6A9QVU3_SULME</name>
<dbReference type="GO" id="GO:0005975">
    <property type="term" value="P:carbohydrate metabolic process"/>
    <property type="evidence" value="ECO:0007669"/>
    <property type="project" value="InterPro"/>
</dbReference>
<protein>
    <submittedName>
        <fullName evidence="4">Glycoside hydrolase family 15 protein</fullName>
    </submittedName>
</protein>
<organism evidence="4 5">
    <name type="scientific">Sulfuracidifex metallicus DSM 6482 = JCM 9184</name>
    <dbReference type="NCBI Taxonomy" id="523847"/>
    <lineage>
        <taxon>Archaea</taxon>
        <taxon>Thermoproteota</taxon>
        <taxon>Thermoprotei</taxon>
        <taxon>Sulfolobales</taxon>
        <taxon>Sulfolobaceae</taxon>
        <taxon>Sulfuracidifex</taxon>
    </lineage>
</organism>
<dbReference type="Gene3D" id="1.50.10.10">
    <property type="match status" value="1"/>
</dbReference>
<dbReference type="AlphaFoldDB" id="A0A6A9QVU3"/>
<comment type="caution">
    <text evidence="4">The sequence shown here is derived from an EMBL/GenBank/DDBJ whole genome shotgun (WGS) entry which is preliminary data.</text>
</comment>
<evidence type="ECO:0000313" key="5">
    <source>
        <dbReference type="Proteomes" id="UP000470772"/>
    </source>
</evidence>
<proteinExistence type="inferred from homology"/>
<gene>
    <name evidence="4" type="ORF">GC250_06945</name>
</gene>
<feature type="domain" description="Trehalase-like N-terminal" evidence="3">
    <location>
        <begin position="7"/>
        <end position="127"/>
    </location>
</feature>
<dbReference type="SUPFAM" id="SSF48208">
    <property type="entry name" value="Six-hairpin glycosidases"/>
    <property type="match status" value="1"/>
</dbReference>
<reference evidence="4 5" key="1">
    <citation type="submission" date="2019-10" db="EMBL/GenBank/DDBJ databases">
        <title>Sequencing and Assembly of Multiple Reported Metal-Biooxidizing Members of the Extremely Thermoacidophilic Archaeal Family Sulfolobaceae.</title>
        <authorList>
            <person name="Counts J.A."/>
            <person name="Kelly R.M."/>
        </authorList>
    </citation>
    <scope>NUCLEOTIDE SEQUENCE [LARGE SCALE GENOMIC DNA]</scope>
    <source>
        <strain evidence="4 5">DSM 6482</strain>
    </source>
</reference>